<evidence type="ECO:0000256" key="1">
    <source>
        <dbReference type="SAM" id="MobiDB-lite"/>
    </source>
</evidence>
<feature type="domain" description="DUF6468" evidence="2">
    <location>
        <begin position="35"/>
        <end position="104"/>
    </location>
</feature>
<feature type="region of interest" description="Disordered" evidence="1">
    <location>
        <begin position="98"/>
        <end position="133"/>
    </location>
</feature>
<dbReference type="RefSeq" id="WP_331255875.1">
    <property type="nucleotide sequence ID" value="NZ_CP133270.1"/>
</dbReference>
<evidence type="ECO:0000259" key="2">
    <source>
        <dbReference type="Pfam" id="PF20072"/>
    </source>
</evidence>
<sequence>MTLSIAIDIVFSVLLLATIAYAISLNKKLTIIYNSREELRGLLENFALALERADVGINELKRTANTIGSDLDKQIKLASTLKDDLLFLNDRGEKLANRLEKDVRTPTAPPPSVGSSKMDINISEGDKPIESKEGKLLKSLRGLR</sequence>
<dbReference type="EMBL" id="CP133270">
    <property type="protein sequence ID" value="WVX67080.1"/>
    <property type="molecule type" value="Genomic_DNA"/>
</dbReference>
<reference evidence="3 4" key="1">
    <citation type="journal article" date="2024" name="Environ. Microbiol.">
        <title>Novel evolutionary insights on the interactions of the Holosporales (Alphaproteobacteria) with eukaryotic hosts from comparative genomics.</title>
        <authorList>
            <person name="Giovannini M."/>
            <person name="Petroni G."/>
            <person name="Castelli M."/>
        </authorList>
    </citation>
    <scope>NUCLEOTIDE SEQUENCE [LARGE SCALE GENOMIC DNA]</scope>
    <source>
        <strain evidence="3 4">US_Bl 15I1</strain>
    </source>
</reference>
<keyword evidence="4" id="KW-1185">Reference proteome</keyword>
<proteinExistence type="predicted"/>
<dbReference type="InterPro" id="IPR045531">
    <property type="entry name" value="DUF6468"/>
</dbReference>
<organism evidence="3 4">
    <name type="scientific">Candidatus Bealeia paramacronuclearis</name>
    <dbReference type="NCBI Taxonomy" id="1921001"/>
    <lineage>
        <taxon>Bacteria</taxon>
        <taxon>Pseudomonadati</taxon>
        <taxon>Pseudomonadota</taxon>
        <taxon>Alphaproteobacteria</taxon>
        <taxon>Holosporales</taxon>
        <taxon>Holosporaceae</taxon>
        <taxon>Candidatus Bealeia</taxon>
    </lineage>
</organism>
<evidence type="ECO:0000313" key="3">
    <source>
        <dbReference type="EMBL" id="WVX67080.1"/>
    </source>
</evidence>
<name>A0ABZ2C6V1_9PROT</name>
<dbReference type="Proteomes" id="UP001330434">
    <property type="component" value="Chromosome"/>
</dbReference>
<feature type="compositionally biased region" description="Basic and acidic residues" evidence="1">
    <location>
        <begin position="124"/>
        <end position="133"/>
    </location>
</feature>
<gene>
    <name evidence="3" type="ORF">Bealeia1_01277</name>
</gene>
<accession>A0ABZ2C6V1</accession>
<protein>
    <recommendedName>
        <fullName evidence="2">DUF6468 domain-containing protein</fullName>
    </recommendedName>
</protein>
<dbReference type="Pfam" id="PF20072">
    <property type="entry name" value="DUF6468"/>
    <property type="match status" value="1"/>
</dbReference>
<evidence type="ECO:0000313" key="4">
    <source>
        <dbReference type="Proteomes" id="UP001330434"/>
    </source>
</evidence>